<dbReference type="InterPro" id="IPR008928">
    <property type="entry name" value="6-hairpin_glycosidase_sf"/>
</dbReference>
<evidence type="ECO:0000256" key="7">
    <source>
        <dbReference type="ARBA" id="ARBA00023136"/>
    </source>
</evidence>
<dbReference type="AlphaFoldDB" id="A0A6G1IVH7"/>
<feature type="compositionally biased region" description="Polar residues" evidence="11">
    <location>
        <begin position="400"/>
        <end position="415"/>
    </location>
</feature>
<dbReference type="InterPro" id="IPR005198">
    <property type="entry name" value="Glyco_hydro_76"/>
</dbReference>
<comment type="subcellular location">
    <subcellularLocation>
        <location evidence="2">Endomembrane system</location>
    </subcellularLocation>
</comment>
<evidence type="ECO:0000256" key="6">
    <source>
        <dbReference type="ARBA" id="ARBA00022801"/>
    </source>
</evidence>
<evidence type="ECO:0000256" key="1">
    <source>
        <dbReference type="ARBA" id="ARBA00001452"/>
    </source>
</evidence>
<dbReference type="Proteomes" id="UP000799291">
    <property type="component" value="Unassembled WGS sequence"/>
</dbReference>
<accession>A0A6G1IVH7</accession>
<evidence type="ECO:0000256" key="3">
    <source>
        <dbReference type="ARBA" id="ARBA00009699"/>
    </source>
</evidence>
<dbReference type="Pfam" id="PF03663">
    <property type="entry name" value="Glyco_hydro_76"/>
    <property type="match status" value="1"/>
</dbReference>
<dbReference type="Gene3D" id="1.50.10.20">
    <property type="match status" value="1"/>
</dbReference>
<sequence>MFARLGLQSLAITFVLGNALALNLDTNSQDSIKSVAKSIAETIITTYNTAQEDDPIPGLFGDSYYFWEAGAVWGGLTDYAHLTGDNQYNDLIASAVLHQIGDYNAFMPQNQTKTLGNDDQSFWGLMAMTAAETGLVMPQKDIGDWADLAANVFDIQALRWDETTCGGGLKWQIYSFNNGYNYKNSMSTGNFFLLAARLAHFTGNTTYSEWAEKALKWTQDIGLVSENFHVFDGTDDRKNCSDINKIQWTLNAATFTEGAAVMYNLTNGDNKWKDAVTGFVNASAVFQDKSSILSEVACEKNGKCIVDQRAFKGIAIRSFARAAQAAPFTSDSIQNMIKASATGAATNCEGEDGKVKCGFGWTGAGEGDDIEGGELGETNNALQAVQALLWPQAKALASMNGTLTTSPTGSPAASPTGSQTGTGTSQGTDAPGAAGTLVTPHTLVLLAAVLAMMCL</sequence>
<dbReference type="FunFam" id="1.50.10.20:FF:000006">
    <property type="entry name" value="Mannan endo-1,6-alpha-mannosidase"/>
    <property type="match status" value="1"/>
</dbReference>
<dbReference type="SUPFAM" id="SSF48208">
    <property type="entry name" value="Six-hairpin glycosidases"/>
    <property type="match status" value="1"/>
</dbReference>
<name>A0A6G1IVH7_9PLEO</name>
<feature type="compositionally biased region" description="Low complexity" evidence="11">
    <location>
        <begin position="416"/>
        <end position="428"/>
    </location>
</feature>
<organism evidence="13 14">
    <name type="scientific">Lentithecium fluviatile CBS 122367</name>
    <dbReference type="NCBI Taxonomy" id="1168545"/>
    <lineage>
        <taxon>Eukaryota</taxon>
        <taxon>Fungi</taxon>
        <taxon>Dikarya</taxon>
        <taxon>Ascomycota</taxon>
        <taxon>Pezizomycotina</taxon>
        <taxon>Dothideomycetes</taxon>
        <taxon>Pleosporomycetidae</taxon>
        <taxon>Pleosporales</taxon>
        <taxon>Massarineae</taxon>
        <taxon>Lentitheciaceae</taxon>
        <taxon>Lentithecium</taxon>
    </lineage>
</organism>
<keyword evidence="5 12" id="KW-0732">Signal</keyword>
<evidence type="ECO:0000256" key="5">
    <source>
        <dbReference type="ARBA" id="ARBA00022729"/>
    </source>
</evidence>
<evidence type="ECO:0000256" key="8">
    <source>
        <dbReference type="ARBA" id="ARBA00023180"/>
    </source>
</evidence>
<evidence type="ECO:0000256" key="10">
    <source>
        <dbReference type="PIRNR" id="PIRNR016302"/>
    </source>
</evidence>
<dbReference type="OrthoDB" id="4187847at2759"/>
<evidence type="ECO:0000256" key="9">
    <source>
        <dbReference type="ARBA" id="ARBA00023295"/>
    </source>
</evidence>
<dbReference type="InterPro" id="IPR014480">
    <property type="entry name" value="Mannan-1_6-alpha_mannosidase"/>
</dbReference>
<comment type="catalytic activity">
    <reaction evidence="1 10">
        <text>Random hydrolysis of (1-&gt;6)-alpha-D-mannosidic linkages in unbranched (1-&gt;6)-mannans.</text>
        <dbReference type="EC" id="3.2.1.101"/>
    </reaction>
</comment>
<feature type="region of interest" description="Disordered" evidence="11">
    <location>
        <begin position="400"/>
        <end position="433"/>
    </location>
</feature>
<keyword evidence="7" id="KW-0472">Membrane</keyword>
<dbReference type="PANTHER" id="PTHR12145:SF36">
    <property type="entry name" value="MANNAN ENDO-1,6-ALPHA-MANNOSIDASE DCW1"/>
    <property type="match status" value="1"/>
</dbReference>
<evidence type="ECO:0000256" key="4">
    <source>
        <dbReference type="ARBA" id="ARBA00012350"/>
    </source>
</evidence>
<dbReference type="GO" id="GO:0008496">
    <property type="term" value="F:mannan endo-1,6-alpha-mannosidase activity"/>
    <property type="evidence" value="ECO:0007669"/>
    <property type="project" value="UniProtKB-UniRule"/>
</dbReference>
<keyword evidence="14" id="KW-1185">Reference proteome</keyword>
<dbReference type="PANTHER" id="PTHR12145">
    <property type="entry name" value="MANNAN ENDO-1,6-ALPHA-MANNOSIDASE DCW1"/>
    <property type="match status" value="1"/>
</dbReference>
<keyword evidence="8" id="KW-0325">Glycoprotein</keyword>
<protein>
    <recommendedName>
        <fullName evidence="4 10">Mannan endo-1,6-alpha-mannosidase</fullName>
        <ecNumber evidence="4 10">3.2.1.101</ecNumber>
    </recommendedName>
</protein>
<evidence type="ECO:0000256" key="12">
    <source>
        <dbReference type="SAM" id="SignalP"/>
    </source>
</evidence>
<dbReference type="EMBL" id="MU005588">
    <property type="protein sequence ID" value="KAF2682254.1"/>
    <property type="molecule type" value="Genomic_DNA"/>
</dbReference>
<proteinExistence type="inferred from homology"/>
<keyword evidence="9 10" id="KW-0326">Glycosidase</keyword>
<reference evidence="13" key="1">
    <citation type="journal article" date="2020" name="Stud. Mycol.">
        <title>101 Dothideomycetes genomes: a test case for predicting lifestyles and emergence of pathogens.</title>
        <authorList>
            <person name="Haridas S."/>
            <person name="Albert R."/>
            <person name="Binder M."/>
            <person name="Bloem J."/>
            <person name="Labutti K."/>
            <person name="Salamov A."/>
            <person name="Andreopoulos B."/>
            <person name="Baker S."/>
            <person name="Barry K."/>
            <person name="Bills G."/>
            <person name="Bluhm B."/>
            <person name="Cannon C."/>
            <person name="Castanera R."/>
            <person name="Culley D."/>
            <person name="Daum C."/>
            <person name="Ezra D."/>
            <person name="Gonzalez J."/>
            <person name="Henrissat B."/>
            <person name="Kuo A."/>
            <person name="Liang C."/>
            <person name="Lipzen A."/>
            <person name="Lutzoni F."/>
            <person name="Magnuson J."/>
            <person name="Mondo S."/>
            <person name="Nolan M."/>
            <person name="Ohm R."/>
            <person name="Pangilinan J."/>
            <person name="Park H.-J."/>
            <person name="Ramirez L."/>
            <person name="Alfaro M."/>
            <person name="Sun H."/>
            <person name="Tritt A."/>
            <person name="Yoshinaga Y."/>
            <person name="Zwiers L.-H."/>
            <person name="Turgeon B."/>
            <person name="Goodwin S."/>
            <person name="Spatafora J."/>
            <person name="Crous P."/>
            <person name="Grigoriev I."/>
        </authorList>
    </citation>
    <scope>NUCLEOTIDE SEQUENCE</scope>
    <source>
        <strain evidence="13">CBS 122367</strain>
    </source>
</reference>
<evidence type="ECO:0000256" key="11">
    <source>
        <dbReference type="SAM" id="MobiDB-lite"/>
    </source>
</evidence>
<dbReference type="GO" id="GO:0009272">
    <property type="term" value="P:fungal-type cell wall biogenesis"/>
    <property type="evidence" value="ECO:0007669"/>
    <property type="project" value="TreeGrafter"/>
</dbReference>
<dbReference type="PIRSF" id="PIRSF016302">
    <property type="entry name" value="Man_a_manosd"/>
    <property type="match status" value="1"/>
</dbReference>
<evidence type="ECO:0000256" key="2">
    <source>
        <dbReference type="ARBA" id="ARBA00004308"/>
    </source>
</evidence>
<dbReference type="GO" id="GO:0012505">
    <property type="term" value="C:endomembrane system"/>
    <property type="evidence" value="ECO:0007669"/>
    <property type="project" value="UniProtKB-SubCell"/>
</dbReference>
<feature type="signal peptide" evidence="12">
    <location>
        <begin position="1"/>
        <end position="21"/>
    </location>
</feature>
<feature type="chain" id="PRO_5026289685" description="Mannan endo-1,6-alpha-mannosidase" evidence="12">
    <location>
        <begin position="22"/>
        <end position="455"/>
    </location>
</feature>
<gene>
    <name evidence="13" type="ORF">K458DRAFT_73798</name>
</gene>
<keyword evidence="6 10" id="KW-0378">Hydrolase</keyword>
<evidence type="ECO:0000313" key="13">
    <source>
        <dbReference type="EMBL" id="KAF2682254.1"/>
    </source>
</evidence>
<dbReference type="EC" id="3.2.1.101" evidence="4 10"/>
<evidence type="ECO:0000313" key="14">
    <source>
        <dbReference type="Proteomes" id="UP000799291"/>
    </source>
</evidence>
<comment type="similarity">
    <text evidence="3 10">Belongs to the glycosyl hydrolase 76 family.</text>
</comment>
<dbReference type="GO" id="GO:0016052">
    <property type="term" value="P:carbohydrate catabolic process"/>
    <property type="evidence" value="ECO:0007669"/>
    <property type="project" value="InterPro"/>
</dbReference>